<dbReference type="HOGENOM" id="CLU_000445_11_32_6"/>
<dbReference type="STRING" id="1301098.PKB_5148"/>
<proteinExistence type="predicted"/>
<dbReference type="FunFam" id="3.30.70.270:FF:000001">
    <property type="entry name" value="Diguanylate cyclase domain protein"/>
    <property type="match status" value="1"/>
</dbReference>
<evidence type="ECO:0000259" key="4">
    <source>
        <dbReference type="PROSITE" id="PS50887"/>
    </source>
</evidence>
<dbReference type="PANTHER" id="PTHR43102:SF2">
    <property type="entry name" value="GAF DOMAIN-CONTAINING PROTEIN"/>
    <property type="match status" value="1"/>
</dbReference>
<dbReference type="eggNOG" id="COG0534">
    <property type="taxonomic scope" value="Bacteria"/>
</dbReference>
<name>A0A024HNL0_PSEKB</name>
<dbReference type="GO" id="GO:0003824">
    <property type="term" value="F:catalytic activity"/>
    <property type="evidence" value="ECO:0007669"/>
    <property type="project" value="UniProtKB-ARBA"/>
</dbReference>
<feature type="transmembrane region" description="Helical" evidence="3">
    <location>
        <begin position="16"/>
        <end position="38"/>
    </location>
</feature>
<feature type="transmembrane region" description="Helical" evidence="3">
    <location>
        <begin position="91"/>
        <end position="109"/>
    </location>
</feature>
<dbReference type="PANTHER" id="PTHR43102">
    <property type="entry name" value="SLR1143 PROTEIN"/>
    <property type="match status" value="1"/>
</dbReference>
<protein>
    <submittedName>
        <fullName evidence="5">Diguanylate cyclase</fullName>
    </submittedName>
</protein>
<dbReference type="KEGG" id="pkc:PKB_5148"/>
<dbReference type="SUPFAM" id="SSF55073">
    <property type="entry name" value="Nucleotide cyclase"/>
    <property type="match status" value="1"/>
</dbReference>
<keyword evidence="3" id="KW-0812">Transmembrane</keyword>
<dbReference type="InterPro" id="IPR000160">
    <property type="entry name" value="GGDEF_dom"/>
</dbReference>
<dbReference type="Pfam" id="PF00990">
    <property type="entry name" value="GGDEF"/>
    <property type="match status" value="1"/>
</dbReference>
<evidence type="ECO:0000313" key="6">
    <source>
        <dbReference type="Proteomes" id="UP000025241"/>
    </source>
</evidence>
<evidence type="ECO:0000313" key="5">
    <source>
        <dbReference type="EMBL" id="CDF86461.1"/>
    </source>
</evidence>
<feature type="transmembrane region" description="Helical" evidence="3">
    <location>
        <begin position="58"/>
        <end position="79"/>
    </location>
</feature>
<dbReference type="NCBIfam" id="TIGR00254">
    <property type="entry name" value="GGDEF"/>
    <property type="match status" value="1"/>
</dbReference>
<dbReference type="Gene3D" id="3.30.70.270">
    <property type="match status" value="1"/>
</dbReference>
<keyword evidence="3" id="KW-1133">Transmembrane helix</keyword>
<dbReference type="Pfam" id="PF01590">
    <property type="entry name" value="GAF"/>
    <property type="match status" value="1"/>
</dbReference>
<dbReference type="CDD" id="cd01949">
    <property type="entry name" value="GGDEF"/>
    <property type="match status" value="1"/>
</dbReference>
<dbReference type="PROSITE" id="PS50887">
    <property type="entry name" value="GGDEF"/>
    <property type="match status" value="1"/>
</dbReference>
<dbReference type="eggNOG" id="COG3706">
    <property type="taxonomic scope" value="Bacteria"/>
</dbReference>
<dbReference type="SMART" id="SM00065">
    <property type="entry name" value="GAF"/>
    <property type="match status" value="1"/>
</dbReference>
<evidence type="ECO:0000256" key="2">
    <source>
        <dbReference type="ARBA" id="ARBA00004533"/>
    </source>
</evidence>
<comment type="subcellular location">
    <subcellularLocation>
        <location evidence="2">Cell inner membrane</location>
    </subcellularLocation>
</comment>
<dbReference type="InterPro" id="IPR029016">
    <property type="entry name" value="GAF-like_dom_sf"/>
</dbReference>
<reference evidence="5 6" key="2">
    <citation type="submission" date="2014-05" db="EMBL/GenBank/DDBJ databases">
        <title>Genome sequence of the 3-chlorobenzoate degrading bacterium Pseudomonas knackmussii B13 shows multiple evidence for horizontal gene transfer.</title>
        <authorList>
            <person name="Miyazaki R."/>
            <person name="Bertelli C."/>
            <person name="Falquet L."/>
            <person name="Robinson-Rechavi M."/>
            <person name="Gharib W."/>
            <person name="Roy S."/>
            <person name="Van der Meer J.R."/>
        </authorList>
    </citation>
    <scope>NUCLEOTIDE SEQUENCE [LARGE SCALE GENOMIC DNA]</scope>
    <source>
        <strain evidence="5 6">B13</strain>
    </source>
</reference>
<evidence type="ECO:0000256" key="3">
    <source>
        <dbReference type="SAM" id="Phobius"/>
    </source>
</evidence>
<sequence length="497" mass="55079">MQWMGGGPRQSLRRSLIVACGWSLLASLGFVAFFGAAGHLFIALQSDIAEVRAVADQYLPYLAVLPLIGMWSYLLDGLFIGATRAREMRNAMLLACVVSLPLGWLLQGLGNHGLWLAFLCFMLLRGLILAGYAWRLTRRDAWIGLPSTCPGGTMLACPMPADESCRLQALEEMAVLDTPAEHYLDTLVQLTQDLSRVQTVLISLIDQDRQWFKARVGLDASETRRDISFCGHAILSTDPLVVPDARQDERFADNPLVLGPPFIRFYAGQPLHAANGQPIGTLCMLDPQPRTLRESEMAHFQQLATLAEGYLQLRALLQRNQALRQAVDREQRRALLDSLTQLWNRSALALLHPRESAMAQERQQQLGVIYADLDHFKSINDRFGHDTGDAVLCESARRLRAALRPDDLLVRQGGEEFVALLRVQDAAELQRIAERMRVAIGGKPFALDSGPLPVTLSLGCTLARPQETLDAGLKRADGALYRAKHGGRDRVEFTAID</sequence>
<dbReference type="SMART" id="SM00267">
    <property type="entry name" value="GGDEF"/>
    <property type="match status" value="1"/>
</dbReference>
<keyword evidence="6" id="KW-1185">Reference proteome</keyword>
<dbReference type="SUPFAM" id="SSF55781">
    <property type="entry name" value="GAF domain-like"/>
    <property type="match status" value="1"/>
</dbReference>
<dbReference type="EMBL" id="HG322950">
    <property type="protein sequence ID" value="CDF86461.1"/>
    <property type="molecule type" value="Genomic_DNA"/>
</dbReference>
<evidence type="ECO:0000256" key="1">
    <source>
        <dbReference type="ARBA" id="ARBA00001946"/>
    </source>
</evidence>
<gene>
    <name evidence="5" type="ORF">PKB_5148</name>
</gene>
<dbReference type="InterPro" id="IPR003018">
    <property type="entry name" value="GAF"/>
</dbReference>
<dbReference type="InterPro" id="IPR043128">
    <property type="entry name" value="Rev_trsase/Diguanyl_cyclase"/>
</dbReference>
<dbReference type="GO" id="GO:0005886">
    <property type="term" value="C:plasma membrane"/>
    <property type="evidence" value="ECO:0007669"/>
    <property type="project" value="UniProtKB-SubCell"/>
</dbReference>
<accession>A0A024HNL0</accession>
<keyword evidence="3" id="KW-0472">Membrane</keyword>
<feature type="domain" description="GGDEF" evidence="4">
    <location>
        <begin position="364"/>
        <end position="496"/>
    </location>
</feature>
<organism evidence="5 6">
    <name type="scientific">Pseudomonas knackmussii (strain DSM 6978 / CCUG 54928 / LMG 23759 / B13)</name>
    <dbReference type="NCBI Taxonomy" id="1301098"/>
    <lineage>
        <taxon>Bacteria</taxon>
        <taxon>Pseudomonadati</taxon>
        <taxon>Pseudomonadota</taxon>
        <taxon>Gammaproteobacteria</taxon>
        <taxon>Pseudomonadales</taxon>
        <taxon>Pseudomonadaceae</taxon>
        <taxon>Pseudomonas</taxon>
    </lineage>
</organism>
<comment type="cofactor">
    <cofactor evidence="1">
        <name>Mg(2+)</name>
        <dbReference type="ChEBI" id="CHEBI:18420"/>
    </cofactor>
</comment>
<reference evidence="5 6" key="1">
    <citation type="submission" date="2013-03" db="EMBL/GenBank/DDBJ databases">
        <authorList>
            <person name="Linke B."/>
        </authorList>
    </citation>
    <scope>NUCLEOTIDE SEQUENCE [LARGE SCALE GENOMIC DNA]</scope>
    <source>
        <strain evidence="5 6">B13</strain>
    </source>
</reference>
<dbReference type="Proteomes" id="UP000025241">
    <property type="component" value="Chromosome I"/>
</dbReference>
<dbReference type="AlphaFoldDB" id="A0A024HNL0"/>
<dbReference type="Gene3D" id="3.30.450.40">
    <property type="match status" value="1"/>
</dbReference>
<dbReference type="PATRIC" id="fig|1301098.3.peg.5122"/>
<dbReference type="InterPro" id="IPR029787">
    <property type="entry name" value="Nucleotide_cyclase"/>
</dbReference>
<dbReference type="eggNOG" id="COG2203">
    <property type="taxonomic scope" value="Bacteria"/>
</dbReference>